<feature type="compositionally biased region" description="Polar residues" evidence="1">
    <location>
        <begin position="150"/>
        <end position="161"/>
    </location>
</feature>
<dbReference type="OrthoDB" id="258392at2759"/>
<proteinExistence type="predicted"/>
<dbReference type="Proteomes" id="UP000177798">
    <property type="component" value="Chromosome 15"/>
</dbReference>
<gene>
    <name evidence="3" type="ORF">sscle_15g102290</name>
</gene>
<evidence type="ECO:0000313" key="3">
    <source>
        <dbReference type="EMBL" id="APA15459.1"/>
    </source>
</evidence>
<evidence type="ECO:0000256" key="2">
    <source>
        <dbReference type="SAM" id="Phobius"/>
    </source>
</evidence>
<keyword evidence="2" id="KW-1133">Transmembrane helix</keyword>
<keyword evidence="2" id="KW-0472">Membrane</keyword>
<feature type="region of interest" description="Disordered" evidence="1">
    <location>
        <begin position="125"/>
        <end position="168"/>
    </location>
</feature>
<name>A0A1D9QKR7_SCLS1</name>
<dbReference type="VEuPathDB" id="FungiDB:sscle_15g102290"/>
<accession>A0A1D9QKR7</accession>
<dbReference type="AlphaFoldDB" id="A0A1D9QKR7"/>
<organism evidence="3 4">
    <name type="scientific">Sclerotinia sclerotiorum (strain ATCC 18683 / 1980 / Ss-1)</name>
    <name type="common">White mold</name>
    <name type="synonym">Whetzelinia sclerotiorum</name>
    <dbReference type="NCBI Taxonomy" id="665079"/>
    <lineage>
        <taxon>Eukaryota</taxon>
        <taxon>Fungi</taxon>
        <taxon>Dikarya</taxon>
        <taxon>Ascomycota</taxon>
        <taxon>Pezizomycotina</taxon>
        <taxon>Leotiomycetes</taxon>
        <taxon>Helotiales</taxon>
        <taxon>Sclerotiniaceae</taxon>
        <taxon>Sclerotinia</taxon>
    </lineage>
</organism>
<protein>
    <submittedName>
        <fullName evidence="3">Uncharacterized protein</fullName>
    </submittedName>
</protein>
<evidence type="ECO:0000313" key="4">
    <source>
        <dbReference type="Proteomes" id="UP000177798"/>
    </source>
</evidence>
<sequence length="168" mass="17728">MNDLSEWCSACASISLFCEAILSNKSDPNNSKVLRSKGINGVVGGIIGAIVTLVVLILVALILALLGFRMQYREKKVAHSVGGIGILKKGSPTDIGGLKGPEKLASDTDLNIIHEPRVGATVKHERVGSWEMGNAPGSNSASLDKEPNRGQETVVSTADYNRTSEDGI</sequence>
<keyword evidence="2" id="KW-0812">Transmembrane</keyword>
<reference evidence="4" key="1">
    <citation type="journal article" date="2017" name="Genome Biol. Evol.">
        <title>The complete genome sequence of the phytopathogenic fungus Sclerotinia sclerotiorum reveals insights into the genome architecture of broad host range pathogens.</title>
        <authorList>
            <person name="Derbyshire M."/>
            <person name="Denton-Giles M."/>
            <person name="Hegedus D."/>
            <person name="Seifbarghy S."/>
            <person name="Rollins J."/>
            <person name="van Kan J."/>
            <person name="Seidl M.F."/>
            <person name="Faino L."/>
            <person name="Mbengue M."/>
            <person name="Navaud O."/>
            <person name="Raffaele S."/>
            <person name="Hammond-Kosack K."/>
            <person name="Heard S."/>
            <person name="Oliver R."/>
        </authorList>
    </citation>
    <scope>NUCLEOTIDE SEQUENCE [LARGE SCALE GENOMIC DNA]</scope>
    <source>
        <strain evidence="4">ATCC 18683 / 1980 / Ss-1</strain>
    </source>
</reference>
<evidence type="ECO:0000256" key="1">
    <source>
        <dbReference type="SAM" id="MobiDB-lite"/>
    </source>
</evidence>
<dbReference type="EMBL" id="CP017828">
    <property type="protein sequence ID" value="APA15459.1"/>
    <property type="molecule type" value="Genomic_DNA"/>
</dbReference>
<feature type="transmembrane region" description="Helical" evidence="2">
    <location>
        <begin position="39"/>
        <end position="66"/>
    </location>
</feature>